<dbReference type="AlphaFoldDB" id="A0A8H5MG11"/>
<evidence type="ECO:0000313" key="1">
    <source>
        <dbReference type="EMBL" id="KAF5393110.1"/>
    </source>
</evidence>
<keyword evidence="2" id="KW-1185">Reference proteome</keyword>
<proteinExistence type="predicted"/>
<comment type="caution">
    <text evidence="1">The sequence shown here is derived from an EMBL/GenBank/DDBJ whole genome shotgun (WGS) entry which is preliminary data.</text>
</comment>
<protein>
    <submittedName>
        <fullName evidence="1">Uncharacterized protein</fullName>
    </submittedName>
</protein>
<name>A0A8H5MG11_9AGAR</name>
<dbReference type="Proteomes" id="UP000518752">
    <property type="component" value="Unassembled WGS sequence"/>
</dbReference>
<reference evidence="1 2" key="1">
    <citation type="journal article" date="2020" name="ISME J.">
        <title>Uncovering the hidden diversity of litter-decomposition mechanisms in mushroom-forming fungi.</title>
        <authorList>
            <person name="Floudas D."/>
            <person name="Bentzer J."/>
            <person name="Ahren D."/>
            <person name="Johansson T."/>
            <person name="Persson P."/>
            <person name="Tunlid A."/>
        </authorList>
    </citation>
    <scope>NUCLEOTIDE SEQUENCE [LARGE SCALE GENOMIC DNA]</scope>
    <source>
        <strain evidence="1 2">CBS 406.79</strain>
    </source>
</reference>
<evidence type="ECO:0000313" key="2">
    <source>
        <dbReference type="Proteomes" id="UP000518752"/>
    </source>
</evidence>
<sequence length="560" mass="62757">MKMPKSGKSASDLFTCDSCKSGADGPKMELVLVDSSQVIRMIHRPERRAKVKKLRDSFKDTCESVYPLRSSEKIVSHHIACLATPYLSAFPGALVYVRRTNEAQTAFIVEQVHFDIATTKHEIKYKEPVRRNPISTTHLTVNNSQYVEGFFAKFIFPVASTLSFAVPPPWGIALSAGFQVLSEIFGSVGGQGTDLATIVSDIMQGTITTAMLDGLNSSKQMYVEGVLSTLKNTGDPSFNNVLLSLTVLTRDDLCTIWHDECISFALLAASCLFLSFRLQYQLSALLASFAQENGDSKKYDRYTGNFRAITDEFQLAVDGWSIELEKNIATLIDSRMDLVKDVEYYDTRVQQCYTAAGPTPVSNCWTIGDDGYTYKDEFKDGDDKTVYIKANHRWTDGACNKDEHLESSEDDVRTDRSKYLHQLGIDQHTKYANHTKTINLWKDGIAKVRAMMAPLQPPAPTIKGWVNQPSGDLTQYKRVQYLVEFVNDKGPSPISAASEFQDIKIGMSPLVQIPVDPTGAATKRFIYRLLVRMNDTKTNRMLVDKIIDNTTVEWLDIDRD</sequence>
<accession>A0A8H5MG11</accession>
<dbReference type="OrthoDB" id="4304332at2759"/>
<organism evidence="1 2">
    <name type="scientific">Collybiopsis confluens</name>
    <dbReference type="NCBI Taxonomy" id="2823264"/>
    <lineage>
        <taxon>Eukaryota</taxon>
        <taxon>Fungi</taxon>
        <taxon>Dikarya</taxon>
        <taxon>Basidiomycota</taxon>
        <taxon>Agaricomycotina</taxon>
        <taxon>Agaricomycetes</taxon>
        <taxon>Agaricomycetidae</taxon>
        <taxon>Agaricales</taxon>
        <taxon>Marasmiineae</taxon>
        <taxon>Omphalotaceae</taxon>
        <taxon>Collybiopsis</taxon>
    </lineage>
</organism>
<gene>
    <name evidence="1" type="ORF">D9757_001151</name>
</gene>
<dbReference type="EMBL" id="JAACJN010000003">
    <property type="protein sequence ID" value="KAF5393110.1"/>
    <property type="molecule type" value="Genomic_DNA"/>
</dbReference>